<evidence type="ECO:0000256" key="4">
    <source>
        <dbReference type="ARBA" id="ARBA00022485"/>
    </source>
</evidence>
<feature type="domain" description="2Fe-2S ferredoxin-type" evidence="14">
    <location>
        <begin position="6"/>
        <end position="82"/>
    </location>
</feature>
<dbReference type="PROSITE" id="PS51379">
    <property type="entry name" value="4FE4S_FER_2"/>
    <property type="match status" value="2"/>
</dbReference>
<evidence type="ECO:0000259" key="14">
    <source>
        <dbReference type="PROSITE" id="PS51085"/>
    </source>
</evidence>
<evidence type="ECO:0000256" key="3">
    <source>
        <dbReference type="ARBA" id="ARBA00005404"/>
    </source>
</evidence>
<dbReference type="InterPro" id="IPR036249">
    <property type="entry name" value="Thioredoxin-like_sf"/>
</dbReference>
<protein>
    <submittedName>
        <fullName evidence="17">2Fe-2S iron-sulfur cluster binding domain-containing protein</fullName>
    </submittedName>
</protein>
<keyword evidence="6" id="KW-0479">Metal-binding</keyword>
<dbReference type="PROSITE" id="PS00641">
    <property type="entry name" value="COMPLEX1_75K_1"/>
    <property type="match status" value="1"/>
</dbReference>
<dbReference type="InterPro" id="IPR009016">
    <property type="entry name" value="Fe_hydrogenase"/>
</dbReference>
<dbReference type="SUPFAM" id="SSF54292">
    <property type="entry name" value="2Fe-2S ferredoxin-like"/>
    <property type="match status" value="1"/>
</dbReference>
<dbReference type="PROSITE" id="PS00198">
    <property type="entry name" value="4FE4S_FER_1"/>
    <property type="match status" value="1"/>
</dbReference>
<sequence length="677" mass="75825">MRDAEKKVVIVDGQEIPLEGEKNILEVAKKANIDIPTFCYHSDLSVYGACRMCLVEVEGRGLMPSCSTPPEPGMVIRTNTPRVLEARKMIVELYLANHDRDCTVCERNLSCRLQEMASRMGITKVRFGERTEKDPKDDSTFALVRDPNRCILCGDCVRACREIEGIGIYDFTHRGARARVEPAFGKKLSEVECVYCGQCAIRCPTAALVVRSEVDAAWKAVLDPEKFVVAQIAPAVRVAIGEAFGLPPGEITTGKIVAALKKIGFDRVYDTSFSADLVVIEEAEEFFRRLQNNSRLPQFTSCCPSWVVFAERNYPFYLEHLSSVRSPQQVFGSVIRNFVSQVENVPNERLVSVSIMPCVAKKFEARRAEYVHDGVPDVDIVLSAQETIKMIKMANIDFRELDPVPFDAPLSAGSGAGVIFGVTGGVTEAVLRYAYERLTGKELKEVEFKTVRGFEAVREAEVDFDGRLVRVAIVHGLAHAQRLIQEVREGKRSYDFIEVMNCPGGCIGGGGMPLAYPDYQTVLRKRAEGLYNADRLSQVRKAQDNPAVKLLYERWLKHPGSELAERYLHTHYYSRRRISNEVIRIQEAKSARKVDVAVCVGTSCYLKGSYSILQRLLRMAKEYGVEDRISIGATFCLERCAKGPNIRVNEEIVSGVGEENLKEIFENLILPHLQEVR</sequence>
<dbReference type="Pfam" id="PF10588">
    <property type="entry name" value="NADH-G_4Fe-4S_3"/>
    <property type="match status" value="1"/>
</dbReference>
<keyword evidence="11" id="KW-0520">NAD</keyword>
<dbReference type="AlphaFoldDB" id="A0A7V3YHF4"/>
<dbReference type="InterPro" id="IPR050340">
    <property type="entry name" value="Cytosolic_Fe-S_CAF"/>
</dbReference>
<dbReference type="Gene3D" id="4.10.260.20">
    <property type="entry name" value="Iron hydrogenase, small subunit"/>
    <property type="match status" value="1"/>
</dbReference>
<keyword evidence="10" id="KW-0411">Iron-sulfur</keyword>
<gene>
    <name evidence="17" type="ORF">ENV30_06300</name>
</gene>
<comment type="cofactor">
    <cofactor evidence="1">
        <name>[4Fe-4S] cluster</name>
        <dbReference type="ChEBI" id="CHEBI:49883"/>
    </cofactor>
</comment>
<dbReference type="GO" id="GO:0051537">
    <property type="term" value="F:2 iron, 2 sulfur cluster binding"/>
    <property type="evidence" value="ECO:0007669"/>
    <property type="project" value="UniProtKB-KW"/>
</dbReference>
<feature type="domain" description="4Fe-4S ferredoxin-type" evidence="15">
    <location>
        <begin position="184"/>
        <end position="213"/>
    </location>
</feature>
<dbReference type="GO" id="GO:0016020">
    <property type="term" value="C:membrane"/>
    <property type="evidence" value="ECO:0007669"/>
    <property type="project" value="UniProtKB-SubCell"/>
</dbReference>
<evidence type="ECO:0000256" key="9">
    <source>
        <dbReference type="ARBA" id="ARBA00023004"/>
    </source>
</evidence>
<keyword evidence="4" id="KW-0004">4Fe-4S</keyword>
<dbReference type="InterPro" id="IPR017896">
    <property type="entry name" value="4Fe4S_Fe-S-bd"/>
</dbReference>
<evidence type="ECO:0000256" key="1">
    <source>
        <dbReference type="ARBA" id="ARBA00001966"/>
    </source>
</evidence>
<dbReference type="SUPFAM" id="SSF52833">
    <property type="entry name" value="Thioredoxin-like"/>
    <property type="match status" value="1"/>
</dbReference>
<evidence type="ECO:0000256" key="8">
    <source>
        <dbReference type="ARBA" id="ARBA00022967"/>
    </source>
</evidence>
<proteinExistence type="inferred from homology"/>
<dbReference type="Gene3D" id="3.10.20.740">
    <property type="match status" value="1"/>
</dbReference>
<dbReference type="InterPro" id="IPR013352">
    <property type="entry name" value="Fe_hydrogenase_subset"/>
</dbReference>
<dbReference type="GO" id="GO:0008137">
    <property type="term" value="F:NADH dehydrogenase (ubiquinone) activity"/>
    <property type="evidence" value="ECO:0007669"/>
    <property type="project" value="InterPro"/>
</dbReference>
<dbReference type="GO" id="GO:0042773">
    <property type="term" value="P:ATP synthesis coupled electron transport"/>
    <property type="evidence" value="ECO:0007669"/>
    <property type="project" value="InterPro"/>
</dbReference>
<dbReference type="InterPro" id="IPR001041">
    <property type="entry name" value="2Fe-2S_ferredoxin-type"/>
</dbReference>
<dbReference type="InterPro" id="IPR004108">
    <property type="entry name" value="Fe_hydrogenase_lsu_C"/>
</dbReference>
<dbReference type="SUPFAM" id="SSF53920">
    <property type="entry name" value="Fe-only hydrogenase"/>
    <property type="match status" value="1"/>
</dbReference>
<dbReference type="InterPro" id="IPR036010">
    <property type="entry name" value="2Fe-2S_ferredoxin-like_sf"/>
</dbReference>
<organism evidence="17">
    <name type="scientific">Candidatus Caldatribacterium californiense</name>
    <dbReference type="NCBI Taxonomy" id="1454726"/>
    <lineage>
        <taxon>Bacteria</taxon>
        <taxon>Pseudomonadati</taxon>
        <taxon>Atribacterota</taxon>
        <taxon>Atribacteria</taxon>
        <taxon>Atribacterales</taxon>
        <taxon>Candidatus Caldatribacteriaceae</taxon>
        <taxon>Candidatus Caldatribacterium</taxon>
    </lineage>
</organism>
<dbReference type="PANTHER" id="PTHR11615">
    <property type="entry name" value="NITRATE, FORMATE, IRON DEHYDROGENASE"/>
    <property type="match status" value="1"/>
</dbReference>
<dbReference type="Gene3D" id="3.40.950.10">
    <property type="entry name" value="Fe-only Hydrogenase (Larger Subunit), Chain L, domain 3"/>
    <property type="match status" value="1"/>
</dbReference>
<evidence type="ECO:0000256" key="11">
    <source>
        <dbReference type="ARBA" id="ARBA00023027"/>
    </source>
</evidence>
<dbReference type="Pfam" id="PF02256">
    <property type="entry name" value="Fe_hyd_SSU"/>
    <property type="match status" value="1"/>
</dbReference>
<dbReference type="PROSITE" id="PS51085">
    <property type="entry name" value="2FE2S_FER_2"/>
    <property type="match status" value="1"/>
</dbReference>
<dbReference type="FunFam" id="3.30.70.20:FF:000035">
    <property type="entry name" value="Iron hydrogenase 1"/>
    <property type="match status" value="1"/>
</dbReference>
<keyword evidence="8" id="KW-1278">Translocase</keyword>
<dbReference type="Gene3D" id="3.30.70.20">
    <property type="match status" value="1"/>
</dbReference>
<dbReference type="InterPro" id="IPR017900">
    <property type="entry name" value="4Fe4S_Fe_S_CS"/>
</dbReference>
<evidence type="ECO:0000313" key="17">
    <source>
        <dbReference type="EMBL" id="HGI30901.1"/>
    </source>
</evidence>
<dbReference type="Gene3D" id="3.40.30.10">
    <property type="entry name" value="Glutaredoxin"/>
    <property type="match status" value="1"/>
</dbReference>
<comment type="caution">
    <text evidence="17">The sequence shown here is derived from an EMBL/GenBank/DDBJ whole genome shotgun (WGS) entry which is preliminary data.</text>
</comment>
<evidence type="ECO:0000259" key="15">
    <source>
        <dbReference type="PROSITE" id="PS51379"/>
    </source>
</evidence>
<dbReference type="Pfam" id="PF02906">
    <property type="entry name" value="Fe_hyd_lg_C"/>
    <property type="match status" value="1"/>
</dbReference>
<dbReference type="InterPro" id="IPR036991">
    <property type="entry name" value="Fe_hydrogenase_ssu_sf"/>
</dbReference>
<accession>A0A7V3YHF4</accession>
<dbReference type="CDD" id="cd00207">
    <property type="entry name" value="fer2"/>
    <property type="match status" value="1"/>
</dbReference>
<comment type="cofactor">
    <cofactor evidence="13">
        <name>[2Fe-2S] cluster</name>
        <dbReference type="ChEBI" id="CHEBI:190135"/>
    </cofactor>
</comment>
<evidence type="ECO:0000256" key="12">
    <source>
        <dbReference type="ARBA" id="ARBA00023136"/>
    </source>
</evidence>
<dbReference type="PROSITE" id="PS51839">
    <property type="entry name" value="4FE4S_HC3"/>
    <property type="match status" value="1"/>
</dbReference>
<evidence type="ECO:0000256" key="7">
    <source>
        <dbReference type="ARBA" id="ARBA00022737"/>
    </source>
</evidence>
<dbReference type="InterPro" id="IPR003149">
    <property type="entry name" value="Fe_hydrogenase_ssu"/>
</dbReference>
<dbReference type="Gene3D" id="3.40.50.1780">
    <property type="match status" value="1"/>
</dbReference>
<dbReference type="SMART" id="SM00902">
    <property type="entry name" value="Fe_hyd_SSU"/>
    <property type="match status" value="1"/>
</dbReference>
<dbReference type="GO" id="GO:0008901">
    <property type="term" value="F:ferredoxin hydrogenase activity"/>
    <property type="evidence" value="ECO:0007669"/>
    <property type="project" value="InterPro"/>
</dbReference>
<evidence type="ECO:0000259" key="16">
    <source>
        <dbReference type="PROSITE" id="PS51839"/>
    </source>
</evidence>
<dbReference type="Pfam" id="PF13510">
    <property type="entry name" value="Fer2_4"/>
    <property type="match status" value="1"/>
</dbReference>
<keyword evidence="12" id="KW-0472">Membrane</keyword>
<dbReference type="CDD" id="cd02980">
    <property type="entry name" value="TRX_Fd_family"/>
    <property type="match status" value="1"/>
</dbReference>
<name>A0A7V3YHF4_9BACT</name>
<dbReference type="Pfam" id="PF12838">
    <property type="entry name" value="Fer4_7"/>
    <property type="match status" value="1"/>
</dbReference>
<comment type="similarity">
    <text evidence="3">Belongs to the complex I 75 kDa subunit family.</text>
</comment>
<dbReference type="InterPro" id="IPR019574">
    <property type="entry name" value="NADH_UbQ_OxRdtase_Gsu_4Fe4S-bd"/>
</dbReference>
<evidence type="ECO:0000256" key="2">
    <source>
        <dbReference type="ARBA" id="ARBA00004370"/>
    </source>
</evidence>
<dbReference type="SUPFAM" id="SSF54862">
    <property type="entry name" value="4Fe-4S ferredoxins"/>
    <property type="match status" value="1"/>
</dbReference>
<comment type="subcellular location">
    <subcellularLocation>
        <location evidence="2">Membrane</location>
    </subcellularLocation>
</comment>
<dbReference type="GO" id="GO:0051539">
    <property type="term" value="F:4 iron, 4 sulfur cluster binding"/>
    <property type="evidence" value="ECO:0007669"/>
    <property type="project" value="UniProtKB-KW"/>
</dbReference>
<dbReference type="FunFam" id="3.10.20.740:FF:000004">
    <property type="entry name" value="NADH-quinone oxidoreductase"/>
    <property type="match status" value="1"/>
</dbReference>
<keyword evidence="9" id="KW-0408">Iron</keyword>
<dbReference type="GO" id="GO:0005506">
    <property type="term" value="F:iron ion binding"/>
    <property type="evidence" value="ECO:0007669"/>
    <property type="project" value="InterPro"/>
</dbReference>
<evidence type="ECO:0000256" key="6">
    <source>
        <dbReference type="ARBA" id="ARBA00022723"/>
    </source>
</evidence>
<evidence type="ECO:0000256" key="10">
    <source>
        <dbReference type="ARBA" id="ARBA00023014"/>
    </source>
</evidence>
<keyword evidence="5" id="KW-0001">2Fe-2S</keyword>
<feature type="domain" description="4Fe-4S ferredoxin-type" evidence="15">
    <location>
        <begin position="141"/>
        <end position="171"/>
    </location>
</feature>
<feature type="domain" description="4Fe-4S His(Cys)3-ligated-type" evidence="16">
    <location>
        <begin position="82"/>
        <end position="121"/>
    </location>
</feature>
<dbReference type="Pfam" id="PF01257">
    <property type="entry name" value="2Fe-2S_thioredx"/>
    <property type="match status" value="1"/>
</dbReference>
<evidence type="ECO:0000256" key="13">
    <source>
        <dbReference type="ARBA" id="ARBA00034078"/>
    </source>
</evidence>
<dbReference type="InterPro" id="IPR000283">
    <property type="entry name" value="NADH_UbQ_OxRdtase_75kDa_su_CS"/>
</dbReference>
<dbReference type="EMBL" id="DTFV01000091">
    <property type="protein sequence ID" value="HGI30901.1"/>
    <property type="molecule type" value="Genomic_DNA"/>
</dbReference>
<keyword evidence="7" id="KW-0677">Repeat</keyword>
<evidence type="ECO:0000256" key="5">
    <source>
        <dbReference type="ARBA" id="ARBA00022714"/>
    </source>
</evidence>
<dbReference type="SMART" id="SM00929">
    <property type="entry name" value="NADH-G_4Fe-4S_3"/>
    <property type="match status" value="1"/>
</dbReference>
<reference evidence="17" key="1">
    <citation type="journal article" date="2020" name="mSystems">
        <title>Genome- and Community-Level Interaction Insights into Carbon Utilization and Element Cycling Functions of Hydrothermarchaeota in Hydrothermal Sediment.</title>
        <authorList>
            <person name="Zhou Z."/>
            <person name="Liu Y."/>
            <person name="Xu W."/>
            <person name="Pan J."/>
            <person name="Luo Z.H."/>
            <person name="Li M."/>
        </authorList>
    </citation>
    <scope>NUCLEOTIDE SEQUENCE [LARGE SCALE GENOMIC DNA]</scope>
    <source>
        <strain evidence="17">SpSt-747</strain>
    </source>
</reference>
<dbReference type="NCBIfam" id="TIGR02512">
    <property type="entry name" value="FeFe_hydrog_A"/>
    <property type="match status" value="1"/>
</dbReference>